<dbReference type="PANTHER" id="PTHR30036:SF7">
    <property type="entry name" value="ABC TRANSPORTER PERIPLASMIC-BINDING PROTEIN YPHF"/>
    <property type="match status" value="1"/>
</dbReference>
<protein>
    <recommendedName>
        <fullName evidence="4">Periplasmic binding protein domain-containing protein</fullName>
    </recommendedName>
</protein>
<dbReference type="InterPro" id="IPR050555">
    <property type="entry name" value="Bact_Solute-Bind_Prot2"/>
</dbReference>
<name>A0A9W5S3U6_9BACL</name>
<feature type="chain" id="PRO_5040836311" description="Periplasmic binding protein domain-containing protein" evidence="3">
    <location>
        <begin position="19"/>
        <end position="350"/>
    </location>
</feature>
<feature type="domain" description="Periplasmic binding protein" evidence="4">
    <location>
        <begin position="52"/>
        <end position="313"/>
    </location>
</feature>
<dbReference type="Proteomes" id="UP000053750">
    <property type="component" value="Unassembled WGS sequence"/>
</dbReference>
<keyword evidence="6" id="KW-1185">Reference proteome</keyword>
<comment type="subcellular location">
    <subcellularLocation>
        <location evidence="1">Cell envelope</location>
    </subcellularLocation>
</comment>
<dbReference type="CDD" id="cd06302">
    <property type="entry name" value="PBP1_LsrB_Quorum_Sensing-like"/>
    <property type="match status" value="1"/>
</dbReference>
<evidence type="ECO:0000256" key="3">
    <source>
        <dbReference type="SAM" id="SignalP"/>
    </source>
</evidence>
<dbReference type="PROSITE" id="PS51257">
    <property type="entry name" value="PROKAR_LIPOPROTEIN"/>
    <property type="match status" value="1"/>
</dbReference>
<dbReference type="GO" id="GO:0030246">
    <property type="term" value="F:carbohydrate binding"/>
    <property type="evidence" value="ECO:0007669"/>
    <property type="project" value="TreeGrafter"/>
</dbReference>
<evidence type="ECO:0000256" key="2">
    <source>
        <dbReference type="ARBA" id="ARBA00007639"/>
    </source>
</evidence>
<dbReference type="EMBL" id="JFHU01000023">
    <property type="protein sequence ID" value="EXX91810.1"/>
    <property type="molecule type" value="Genomic_DNA"/>
</dbReference>
<comment type="caution">
    <text evidence="5">The sequence shown here is derived from an EMBL/GenBank/DDBJ whole genome shotgun (WGS) entry which is preliminary data.</text>
</comment>
<dbReference type="InterPro" id="IPR028082">
    <property type="entry name" value="Peripla_BP_I"/>
</dbReference>
<proteinExistence type="inferred from homology"/>
<evidence type="ECO:0000313" key="6">
    <source>
        <dbReference type="Proteomes" id="UP000053750"/>
    </source>
</evidence>
<dbReference type="Gene3D" id="3.40.50.2300">
    <property type="match status" value="2"/>
</dbReference>
<gene>
    <name evidence="5" type="ORF">BG53_08705</name>
</gene>
<dbReference type="AlphaFoldDB" id="A0A9W5S3U6"/>
<reference evidence="5 6" key="1">
    <citation type="submission" date="2014-02" db="EMBL/GenBank/DDBJ databases">
        <title>Genome sequence of Paenibacillus darwinianus reveals adaptive mechanisms for survival in Antarctic soils.</title>
        <authorList>
            <person name="Dsouza M."/>
            <person name="Taylor M.W."/>
            <person name="Turner S.J."/>
            <person name="Aislabie J."/>
        </authorList>
    </citation>
    <scope>NUCLEOTIDE SEQUENCE [LARGE SCALE GENOMIC DNA]</scope>
    <source>
        <strain evidence="5 6">CE1</strain>
    </source>
</reference>
<evidence type="ECO:0000256" key="1">
    <source>
        <dbReference type="ARBA" id="ARBA00004196"/>
    </source>
</evidence>
<organism evidence="5 6">
    <name type="scientific">Paenibacillus darwinianus</name>
    <dbReference type="NCBI Taxonomy" id="1380763"/>
    <lineage>
        <taxon>Bacteria</taxon>
        <taxon>Bacillati</taxon>
        <taxon>Bacillota</taxon>
        <taxon>Bacilli</taxon>
        <taxon>Bacillales</taxon>
        <taxon>Paenibacillaceae</taxon>
        <taxon>Paenibacillus</taxon>
    </lineage>
</organism>
<dbReference type="PANTHER" id="PTHR30036">
    <property type="entry name" value="D-XYLOSE-BINDING PERIPLASMIC PROTEIN"/>
    <property type="match status" value="1"/>
</dbReference>
<evidence type="ECO:0000259" key="4">
    <source>
        <dbReference type="Pfam" id="PF13407"/>
    </source>
</evidence>
<dbReference type="SUPFAM" id="SSF53822">
    <property type="entry name" value="Periplasmic binding protein-like I"/>
    <property type="match status" value="1"/>
</dbReference>
<dbReference type="GO" id="GO:0030288">
    <property type="term" value="C:outer membrane-bounded periplasmic space"/>
    <property type="evidence" value="ECO:0007669"/>
    <property type="project" value="TreeGrafter"/>
</dbReference>
<accession>A0A9W5S3U6</accession>
<feature type="signal peptide" evidence="3">
    <location>
        <begin position="1"/>
        <end position="18"/>
    </location>
</feature>
<dbReference type="Pfam" id="PF13407">
    <property type="entry name" value="Peripla_BP_4"/>
    <property type="match status" value="1"/>
</dbReference>
<evidence type="ECO:0000313" key="5">
    <source>
        <dbReference type="EMBL" id="EXX91810.1"/>
    </source>
</evidence>
<dbReference type="OrthoDB" id="9795981at2"/>
<dbReference type="RefSeq" id="WP_036585612.1">
    <property type="nucleotide sequence ID" value="NZ_KK082115.1"/>
</dbReference>
<sequence>MKKIGSTLAIGLLAFALAACGNLGNNGGANTPSAGGDTSATAASSSESRSYFINPKSIGPAYWAAAEKGAKQAGTDLGVEVIFNAPTEADSAKQINMIQDMLTRQVSGIGVSPNDAKAVGPVFKKAADQNVQIVTWDSDAPETDRKYYVAPATDEEVGQKLAQTIGDELGGKGQVAFMVAGLGAQNQIAKADAAKAHLAANYRDIEVVTTVASDDDQQKAFANAQNLIKTYPELKGIIGFAGGESPAAAEVIEQAVKAGTLKQGQIALTGIAVPSLVKNYVHNGTITTDIIWDPGILGYVTVYVLDQLAQGNEITDGMEVPNVGPIKVDGQNIFIGMLEVTKDNVDTFSF</sequence>
<dbReference type="InterPro" id="IPR025997">
    <property type="entry name" value="SBP_2_dom"/>
</dbReference>
<keyword evidence="3" id="KW-0732">Signal</keyword>
<comment type="similarity">
    <text evidence="2">Belongs to the bacterial solute-binding protein 2 family.</text>
</comment>